<dbReference type="Pfam" id="PF02633">
    <property type="entry name" value="Creatininase"/>
    <property type="match status" value="1"/>
</dbReference>
<dbReference type="EMBL" id="JACHVC010000013">
    <property type="protein sequence ID" value="MBC2607905.1"/>
    <property type="molecule type" value="Genomic_DNA"/>
</dbReference>
<evidence type="ECO:0000313" key="7">
    <source>
        <dbReference type="Proteomes" id="UP000526501"/>
    </source>
</evidence>
<comment type="caution">
    <text evidence="6">The sequence shown here is derived from an EMBL/GenBank/DDBJ whole genome shotgun (WGS) entry which is preliminary data.</text>
</comment>
<organism evidence="6 7">
    <name type="scientific">Pelagicoccus albus</name>
    <dbReference type="NCBI Taxonomy" id="415222"/>
    <lineage>
        <taxon>Bacteria</taxon>
        <taxon>Pseudomonadati</taxon>
        <taxon>Verrucomicrobiota</taxon>
        <taxon>Opitutia</taxon>
        <taxon>Puniceicoccales</taxon>
        <taxon>Pelagicoccaceae</taxon>
        <taxon>Pelagicoccus</taxon>
    </lineage>
</organism>
<dbReference type="GO" id="GO:0016811">
    <property type="term" value="F:hydrolase activity, acting on carbon-nitrogen (but not peptide) bonds, in linear amides"/>
    <property type="evidence" value="ECO:0007669"/>
    <property type="project" value="TreeGrafter"/>
</dbReference>
<dbReference type="Gene3D" id="3.40.50.10310">
    <property type="entry name" value="Creatininase"/>
    <property type="match status" value="1"/>
</dbReference>
<keyword evidence="3" id="KW-0378">Hydrolase</keyword>
<evidence type="ECO:0000256" key="3">
    <source>
        <dbReference type="ARBA" id="ARBA00022801"/>
    </source>
</evidence>
<proteinExistence type="inferred from homology"/>
<comment type="cofactor">
    <cofactor evidence="1">
        <name>Zn(2+)</name>
        <dbReference type="ChEBI" id="CHEBI:29105"/>
    </cofactor>
</comment>
<gene>
    <name evidence="6" type="ORF">H5P27_17760</name>
</gene>
<evidence type="ECO:0000256" key="4">
    <source>
        <dbReference type="ARBA" id="ARBA00022833"/>
    </source>
</evidence>
<sequence>MDAKREYLAKTSMGSGLSLENTSRELADSQSETAILVFGGAEQCGPCLPCCIDSLLADFLADRYAESLHAFRTPVFPYNTSQEHGNLAGTLSLPASLMQTITEHLVCQLSQQGYRRFILLSPHGGSHWESSAIKEINAANPNITLISAKDGAADSIPEARLAAGLTEGEGLHGGLLPLCSTAFFHPDLVKAGSFGSLHPEQNEAAFNYGLLRAFSEDGCWGDPIEVKAEQISEYAEKGKLLWTTFAEAQANRLDTILNRVDSLRQQLASKA</sequence>
<keyword evidence="7" id="KW-1185">Reference proteome</keyword>
<accession>A0A7X1BBH2</accession>
<evidence type="ECO:0000313" key="6">
    <source>
        <dbReference type="EMBL" id="MBC2607905.1"/>
    </source>
</evidence>
<name>A0A7X1BBH2_9BACT</name>
<evidence type="ECO:0000256" key="1">
    <source>
        <dbReference type="ARBA" id="ARBA00001947"/>
    </source>
</evidence>
<dbReference type="SUPFAM" id="SSF102215">
    <property type="entry name" value="Creatininase"/>
    <property type="match status" value="1"/>
</dbReference>
<dbReference type="InterPro" id="IPR003785">
    <property type="entry name" value="Creatininase/forma_Hydrolase"/>
</dbReference>
<protein>
    <submittedName>
        <fullName evidence="6">Creatininase family protein</fullName>
    </submittedName>
</protein>
<evidence type="ECO:0000256" key="2">
    <source>
        <dbReference type="ARBA" id="ARBA00022723"/>
    </source>
</evidence>
<dbReference type="InterPro" id="IPR024087">
    <property type="entry name" value="Creatininase-like_sf"/>
</dbReference>
<comment type="similarity">
    <text evidence="5">Belongs to the creatininase superfamily.</text>
</comment>
<dbReference type="PANTHER" id="PTHR35005">
    <property type="entry name" value="3-DEHYDRO-SCYLLO-INOSOSE HYDROLASE"/>
    <property type="match status" value="1"/>
</dbReference>
<dbReference type="AlphaFoldDB" id="A0A7X1BBH2"/>
<keyword evidence="4" id="KW-0862">Zinc</keyword>
<evidence type="ECO:0000256" key="5">
    <source>
        <dbReference type="ARBA" id="ARBA00024029"/>
    </source>
</evidence>
<dbReference type="Proteomes" id="UP000526501">
    <property type="component" value="Unassembled WGS sequence"/>
</dbReference>
<dbReference type="PANTHER" id="PTHR35005:SF1">
    <property type="entry name" value="2-AMINO-5-FORMYLAMINO-6-RIBOSYLAMINOPYRIMIDIN-4(3H)-ONE 5'-MONOPHOSPHATE DEFORMYLASE"/>
    <property type="match status" value="1"/>
</dbReference>
<dbReference type="GO" id="GO:0009231">
    <property type="term" value="P:riboflavin biosynthetic process"/>
    <property type="evidence" value="ECO:0007669"/>
    <property type="project" value="TreeGrafter"/>
</dbReference>
<keyword evidence="2" id="KW-0479">Metal-binding</keyword>
<dbReference type="GO" id="GO:0046872">
    <property type="term" value="F:metal ion binding"/>
    <property type="evidence" value="ECO:0007669"/>
    <property type="project" value="UniProtKB-KW"/>
</dbReference>
<reference evidence="6 7" key="1">
    <citation type="submission" date="2020-07" db="EMBL/GenBank/DDBJ databases">
        <authorList>
            <person name="Feng X."/>
        </authorList>
    </citation>
    <scope>NUCLEOTIDE SEQUENCE [LARGE SCALE GENOMIC DNA]</scope>
    <source>
        <strain evidence="6 7">JCM23202</strain>
    </source>
</reference>